<accession>A0A086J085</accession>
<evidence type="ECO:0000313" key="2">
    <source>
        <dbReference type="Proteomes" id="UP000054524"/>
    </source>
</evidence>
<dbReference type="InterPro" id="IPR006084">
    <property type="entry name" value="XPG/Rad2"/>
</dbReference>
<dbReference type="PANTHER" id="PTHR11081">
    <property type="entry name" value="FLAP ENDONUCLEASE FAMILY MEMBER"/>
    <property type="match status" value="1"/>
</dbReference>
<dbReference type="EMBL" id="AKIJ01000005">
    <property type="protein sequence ID" value="KFG25553.1"/>
    <property type="molecule type" value="Genomic_DNA"/>
</dbReference>
<keyword evidence="2" id="KW-1185">Reference proteome</keyword>
<proteinExistence type="predicted"/>
<dbReference type="InterPro" id="IPR029060">
    <property type="entry name" value="PIN-like_dom_sf"/>
</dbReference>
<dbReference type="Gene3D" id="3.40.50.1010">
    <property type="entry name" value="5'-nuclease"/>
    <property type="match status" value="1"/>
</dbReference>
<evidence type="ECO:0008006" key="3">
    <source>
        <dbReference type="Google" id="ProtNLM"/>
    </source>
</evidence>
<gene>
    <name evidence="1" type="ORF">NESG_02332</name>
</gene>
<dbReference type="AlphaFoldDB" id="A0A086J085"/>
<dbReference type="SUPFAM" id="SSF88723">
    <property type="entry name" value="PIN domain-like"/>
    <property type="match status" value="1"/>
</dbReference>
<dbReference type="GO" id="GO:0017108">
    <property type="term" value="F:5'-flap endonuclease activity"/>
    <property type="evidence" value="ECO:0007669"/>
    <property type="project" value="TreeGrafter"/>
</dbReference>
<protein>
    <recommendedName>
        <fullName evidence="3">XPG-I domain-containing protein</fullName>
    </recommendedName>
</protein>
<evidence type="ECO:0000313" key="1">
    <source>
        <dbReference type="EMBL" id="KFG25553.1"/>
    </source>
</evidence>
<comment type="caution">
    <text evidence="1">The sequence shown here is derived from an EMBL/GenBank/DDBJ whole genome shotgun (WGS) entry which is preliminary data.</text>
</comment>
<dbReference type="PANTHER" id="PTHR11081:SF32">
    <property type="entry name" value="POST-TRANSCRIPTIONAL REGULATOR MKT1"/>
    <property type="match status" value="1"/>
</dbReference>
<reference evidence="1 2" key="1">
    <citation type="journal article" date="2014" name="Genome Announc.">
        <title>Genome Sequence of the Microsporidian Species Nematocida sp1 Strain ERTm6 (ATCC PRA-372).</title>
        <authorList>
            <person name="Bakowski M.A."/>
            <person name="Priest M."/>
            <person name="Young S."/>
            <person name="Cuomo C.A."/>
            <person name="Troemel E.R."/>
        </authorList>
    </citation>
    <scope>NUCLEOTIDE SEQUENCE [LARGE SCALE GENOMIC DNA]</scope>
    <source>
        <strain evidence="1 2">ERTm6</strain>
    </source>
</reference>
<dbReference type="RefSeq" id="XP_052904108.1">
    <property type="nucleotide sequence ID" value="XM_053049937.1"/>
</dbReference>
<dbReference type="Proteomes" id="UP000054524">
    <property type="component" value="Unassembled WGS sequence"/>
</dbReference>
<name>A0A086J085_NEMA1</name>
<dbReference type="HOGENOM" id="CLU_482400_0_0_1"/>
<organism evidence="1 2">
    <name type="scientific">Nematocida ausubeli (strain ATCC PRA-371 / ERTm2)</name>
    <name type="common">Nematode killer fungus</name>
    <dbReference type="NCBI Taxonomy" id="1913371"/>
    <lineage>
        <taxon>Eukaryota</taxon>
        <taxon>Fungi</taxon>
        <taxon>Fungi incertae sedis</taxon>
        <taxon>Microsporidia</taxon>
        <taxon>Nematocida</taxon>
    </lineage>
</organism>
<dbReference type="GeneID" id="77677305"/>
<sequence length="565" mass="64713">MPIRQLEKELAKRHLIKKFDLDTLKENTIGIDGAWFVRKYSLFLQGKNILMDGFGKEILSHVESLLECMEKVGCRVVWIWNGISPTLELRKVPEKRRKELVVSGCEHYSNGEIDLASKAWAVAFDYEEQKASINAVLARYKVEVVNAPYFATAQGAYMEKKLYISMFFGATDYLLFPGAEDLILDFEFITSGDRKAMTVASCTVSEICKSLNLTLNSMREIFLMLGSEYCPTIPAHSLVFDPFFIIETYRNKHVSKELQRKVETASQDGRVDKFTVFANTYFKAQYVINHQPVMNENGELVLLTECGFSPNLELVFGKRIPDCFFSLFFRGIISLEYITGLVMGRLDVICAPTICEAIEPVLFSLYRATSLVISGLQPTSNNNSVCIGGAERLAEAIGEREKAPMEELIKPSLKQTNELPLVLQWLIILLDRADPSMLDKIFIFNPVHHEIESPDEIDWEVFEVGESFKFAISSIKNKLKLDKPEREIDPVSISCINGWRMEEILVLCRKKRMRMLSPEQISLIERNLEYIEKLQRFFSDNVKSNRHKNELDILVKYAKEKLLHA</sequence>